<accession>A0ABM1TIU3</accession>
<evidence type="ECO:0000256" key="1">
    <source>
        <dbReference type="SAM" id="Phobius"/>
    </source>
</evidence>
<sequence>MGKIKPIFMVLRPSNGHIWKIAFIVLLFLLTLGVGSSINNEQHERGSNNTMKNRIPRALFGSKKQQQGYYFPIASYNVKHHKPANDEYSYHKKPETWEYHGSYYYGFRPKKKNFKAKKAAAIALAGIPILLAPLLGLLIAPAALTIPTVTVTAGAAGRKRRRRYAEESEKERVQEIQAVASYLQKIHYDTDQQETMMANYLRCSGMLDKNDHCLEKLACEFSNPVNRRSPEIELTVSSILLGHLLRSKHIPMEFKARLKAAARFGRNFSGGCDVYVCEKIQSLIDENTAFQQDQLRRQRLLYAKQH</sequence>
<evidence type="ECO:0000313" key="3">
    <source>
        <dbReference type="RefSeq" id="XP_022255799.1"/>
    </source>
</evidence>
<protein>
    <submittedName>
        <fullName evidence="3">Uncharacterized protein LOC111088886</fullName>
    </submittedName>
</protein>
<evidence type="ECO:0000313" key="2">
    <source>
        <dbReference type="Proteomes" id="UP000694941"/>
    </source>
</evidence>
<keyword evidence="1" id="KW-0472">Membrane</keyword>
<organism evidence="2 3">
    <name type="scientific">Limulus polyphemus</name>
    <name type="common">Atlantic horseshoe crab</name>
    <dbReference type="NCBI Taxonomy" id="6850"/>
    <lineage>
        <taxon>Eukaryota</taxon>
        <taxon>Metazoa</taxon>
        <taxon>Ecdysozoa</taxon>
        <taxon>Arthropoda</taxon>
        <taxon>Chelicerata</taxon>
        <taxon>Merostomata</taxon>
        <taxon>Xiphosura</taxon>
        <taxon>Limulidae</taxon>
        <taxon>Limulus</taxon>
    </lineage>
</organism>
<name>A0ABM1TIU3_LIMPO</name>
<dbReference type="GeneID" id="111088886"/>
<reference evidence="3" key="1">
    <citation type="submission" date="2025-08" db="UniProtKB">
        <authorList>
            <consortium name="RefSeq"/>
        </authorList>
    </citation>
    <scope>IDENTIFICATION</scope>
    <source>
        <tissue evidence="3">Muscle</tissue>
    </source>
</reference>
<dbReference type="RefSeq" id="XP_022255799.1">
    <property type="nucleotide sequence ID" value="XM_022400091.1"/>
</dbReference>
<dbReference type="Proteomes" id="UP000694941">
    <property type="component" value="Unplaced"/>
</dbReference>
<keyword evidence="2" id="KW-1185">Reference proteome</keyword>
<keyword evidence="1" id="KW-0812">Transmembrane</keyword>
<keyword evidence="1" id="KW-1133">Transmembrane helix</keyword>
<proteinExistence type="predicted"/>
<feature type="transmembrane region" description="Helical" evidence="1">
    <location>
        <begin position="119"/>
        <end position="144"/>
    </location>
</feature>
<gene>
    <name evidence="3" type="primary">LOC111088886</name>
</gene>
<feature type="transmembrane region" description="Helical" evidence="1">
    <location>
        <begin position="18"/>
        <end position="38"/>
    </location>
</feature>